<dbReference type="EMBL" id="RQVQ01000010">
    <property type="protein sequence ID" value="RRJ91558.1"/>
    <property type="molecule type" value="Genomic_DNA"/>
</dbReference>
<feature type="domain" description="Chromosomal replication initiator DnaA C-terminal" evidence="1">
    <location>
        <begin position="4"/>
        <end position="72"/>
    </location>
</feature>
<keyword evidence="3" id="KW-1185">Reference proteome</keyword>
<accession>A0A3P3WAV1</accession>
<dbReference type="SMART" id="SM00760">
    <property type="entry name" value="Bac_DnaA_C"/>
    <property type="match status" value="1"/>
</dbReference>
<dbReference type="Proteomes" id="UP000275719">
    <property type="component" value="Unassembled WGS sequence"/>
</dbReference>
<dbReference type="GO" id="GO:0006270">
    <property type="term" value="P:DNA replication initiation"/>
    <property type="evidence" value="ECO:0007669"/>
    <property type="project" value="InterPro"/>
</dbReference>
<dbReference type="GO" id="GO:0043565">
    <property type="term" value="F:sequence-specific DNA binding"/>
    <property type="evidence" value="ECO:0007669"/>
    <property type="project" value="InterPro"/>
</dbReference>
<dbReference type="GO" id="GO:0006275">
    <property type="term" value="P:regulation of DNA replication"/>
    <property type="evidence" value="ECO:0007669"/>
    <property type="project" value="InterPro"/>
</dbReference>
<sequence>MDLQLNQILEAVTECTGTNADDLKSSNRCRRLSESRFLFFFFSVYLTNKSCREIGSFVNRKHNTAIHGANKAVELKKHYKDFHSKIKTINDKLTLT</sequence>
<dbReference type="InterPro" id="IPR010921">
    <property type="entry name" value="Trp_repressor/repl_initiator"/>
</dbReference>
<evidence type="ECO:0000259" key="1">
    <source>
        <dbReference type="SMART" id="SM00760"/>
    </source>
</evidence>
<organism evidence="2 3">
    <name type="scientific">Paenimyroides tangerinum</name>
    <dbReference type="NCBI Taxonomy" id="2488728"/>
    <lineage>
        <taxon>Bacteria</taxon>
        <taxon>Pseudomonadati</taxon>
        <taxon>Bacteroidota</taxon>
        <taxon>Flavobacteriia</taxon>
        <taxon>Flavobacteriales</taxon>
        <taxon>Flavobacteriaceae</taxon>
        <taxon>Paenimyroides</taxon>
    </lineage>
</organism>
<gene>
    <name evidence="2" type="ORF">EG240_06015</name>
</gene>
<evidence type="ECO:0000313" key="3">
    <source>
        <dbReference type="Proteomes" id="UP000275719"/>
    </source>
</evidence>
<comment type="caution">
    <text evidence="2">The sequence shown here is derived from an EMBL/GenBank/DDBJ whole genome shotgun (WGS) entry which is preliminary data.</text>
</comment>
<dbReference type="Pfam" id="PF08299">
    <property type="entry name" value="Bac_DnaA_C"/>
    <property type="match status" value="1"/>
</dbReference>
<dbReference type="GO" id="GO:0005524">
    <property type="term" value="F:ATP binding"/>
    <property type="evidence" value="ECO:0007669"/>
    <property type="project" value="InterPro"/>
</dbReference>
<dbReference type="RefSeq" id="WP_125018489.1">
    <property type="nucleotide sequence ID" value="NZ_RQVQ01000010.1"/>
</dbReference>
<protein>
    <recommendedName>
        <fullName evidence="1">Chromosomal replication initiator DnaA C-terminal domain-containing protein</fullName>
    </recommendedName>
</protein>
<proteinExistence type="predicted"/>
<evidence type="ECO:0000313" key="2">
    <source>
        <dbReference type="EMBL" id="RRJ91558.1"/>
    </source>
</evidence>
<name>A0A3P3WAV1_9FLAO</name>
<dbReference type="Gene3D" id="1.10.1750.10">
    <property type="match status" value="1"/>
</dbReference>
<dbReference type="AlphaFoldDB" id="A0A3P3WAV1"/>
<dbReference type="InterPro" id="IPR013159">
    <property type="entry name" value="DnaA_C"/>
</dbReference>
<reference evidence="2 3" key="1">
    <citation type="submission" date="2018-11" db="EMBL/GenBank/DDBJ databases">
        <title>Flavobacterium sp. nov., YIM 102701-2 draft genome.</title>
        <authorList>
            <person name="Li G."/>
            <person name="Jiang Y."/>
        </authorList>
    </citation>
    <scope>NUCLEOTIDE SEQUENCE [LARGE SCALE GENOMIC DNA]</scope>
    <source>
        <strain evidence="2 3">YIM 102701-2</strain>
    </source>
</reference>
<dbReference type="SUPFAM" id="SSF48295">
    <property type="entry name" value="TrpR-like"/>
    <property type="match status" value="1"/>
</dbReference>